<dbReference type="Pfam" id="PF23057">
    <property type="entry name" value="RBD_ZCCHC3_1st"/>
    <property type="match status" value="1"/>
</dbReference>
<evidence type="ECO:0000313" key="16">
    <source>
        <dbReference type="Proteomes" id="UP000221080"/>
    </source>
</evidence>
<dbReference type="SUPFAM" id="SSF47113">
    <property type="entry name" value="Histone-fold"/>
    <property type="match status" value="1"/>
</dbReference>
<dbReference type="Pfam" id="PF00125">
    <property type="entry name" value="Histone"/>
    <property type="match status" value="1"/>
</dbReference>
<dbReference type="InterPro" id="IPR057811">
    <property type="entry name" value="RBD_ZCCHC3_2nd"/>
</dbReference>
<feature type="region of interest" description="Disordered" evidence="14">
    <location>
        <begin position="250"/>
        <end position="422"/>
    </location>
</feature>
<dbReference type="GO" id="GO:0003677">
    <property type="term" value="F:DNA binding"/>
    <property type="evidence" value="ECO:0007669"/>
    <property type="project" value="UniProtKB-KW"/>
</dbReference>
<name>A0A2D0QHN1_ICTPU</name>
<dbReference type="PANTHER" id="PTHR11426">
    <property type="entry name" value="HISTONE H3"/>
    <property type="match status" value="1"/>
</dbReference>
<organism evidence="16 17">
    <name type="scientific">Ictalurus punctatus</name>
    <name type="common">Channel catfish</name>
    <name type="synonym">Silurus punctatus</name>
    <dbReference type="NCBI Taxonomy" id="7998"/>
    <lineage>
        <taxon>Eukaryota</taxon>
        <taxon>Metazoa</taxon>
        <taxon>Chordata</taxon>
        <taxon>Craniata</taxon>
        <taxon>Vertebrata</taxon>
        <taxon>Euteleostomi</taxon>
        <taxon>Actinopterygii</taxon>
        <taxon>Neopterygii</taxon>
        <taxon>Teleostei</taxon>
        <taxon>Ostariophysi</taxon>
        <taxon>Siluriformes</taxon>
        <taxon>Ictaluridae</taxon>
        <taxon>Ictalurus</taxon>
    </lineage>
</organism>
<keyword evidence="16" id="KW-1185">Reference proteome</keyword>
<evidence type="ECO:0000256" key="1">
    <source>
        <dbReference type="ARBA" id="ARBA00002001"/>
    </source>
</evidence>
<dbReference type="PROSITE" id="PS00322">
    <property type="entry name" value="HISTONE_H3_1"/>
    <property type="match status" value="1"/>
</dbReference>
<dbReference type="CDD" id="cd22911">
    <property type="entry name" value="HFD_H3"/>
    <property type="match status" value="1"/>
</dbReference>
<dbReference type="Gene3D" id="4.10.60.10">
    <property type="entry name" value="Zinc finger, CCHC-type"/>
    <property type="match status" value="1"/>
</dbReference>
<dbReference type="GO" id="GO:0000786">
    <property type="term" value="C:nucleosome"/>
    <property type="evidence" value="ECO:0007669"/>
    <property type="project" value="UniProtKB-KW"/>
</dbReference>
<keyword evidence="13" id="KW-0863">Zinc-finger</keyword>
<keyword evidence="13" id="KW-0479">Metal-binding</keyword>
<evidence type="ECO:0000256" key="2">
    <source>
        <dbReference type="ARBA" id="ARBA00004123"/>
    </source>
</evidence>
<feature type="compositionally biased region" description="Low complexity" evidence="14">
    <location>
        <begin position="321"/>
        <end position="336"/>
    </location>
</feature>
<reference evidence="17" key="1">
    <citation type="submission" date="2025-08" db="UniProtKB">
        <authorList>
            <consortium name="RefSeq"/>
        </authorList>
    </citation>
    <scope>IDENTIFICATION</scope>
    <source>
        <tissue evidence="17">Blood</tissue>
    </source>
</reference>
<evidence type="ECO:0000256" key="10">
    <source>
        <dbReference type="ARBA" id="ARBA00023125"/>
    </source>
</evidence>
<proteinExistence type="inferred from homology"/>
<gene>
    <name evidence="17" type="primary">LOC108261536</name>
</gene>
<dbReference type="Proteomes" id="UP000221080">
    <property type="component" value="Unplaced"/>
</dbReference>
<comment type="function">
    <text evidence="1">Core component of nucleosome. Nucleosomes wrap and compact DNA into chromatin, limiting DNA accessibility to the cellular machineries which require DNA as a template. Histones thereby play a central role in transcription regulation, DNA repair, DNA replication and chromosomal stability. DNA accessibility is regulated via a complex set of post-translational modifications of histones, also called histone code, and nucleosome remodeling.</text>
</comment>
<dbReference type="FunFam" id="1.10.20.10:FF:000024">
    <property type="entry name" value="Histone H3"/>
    <property type="match status" value="1"/>
</dbReference>
<evidence type="ECO:0000256" key="12">
    <source>
        <dbReference type="ARBA" id="ARBA00023269"/>
    </source>
</evidence>
<evidence type="ECO:0000256" key="8">
    <source>
        <dbReference type="ARBA" id="ARBA00022553"/>
    </source>
</evidence>
<dbReference type="SMART" id="SM00428">
    <property type="entry name" value="H3"/>
    <property type="match status" value="1"/>
</dbReference>
<dbReference type="PRINTS" id="PR00622">
    <property type="entry name" value="HISTONEH3"/>
</dbReference>
<dbReference type="KEGG" id="ipu:108261536"/>
<dbReference type="GO" id="GO:0005634">
    <property type="term" value="C:nucleus"/>
    <property type="evidence" value="ECO:0007669"/>
    <property type="project" value="UniProtKB-SubCell"/>
</dbReference>
<dbReference type="InterPro" id="IPR009072">
    <property type="entry name" value="Histone-fold"/>
</dbReference>
<dbReference type="InterPro" id="IPR007125">
    <property type="entry name" value="H2A/H2B/H3"/>
</dbReference>
<sequence>MSPRVASSPSAGRHWVRLRYSGEGEAPDRSEVGVNLLSSQWISTTDVYSFIAMPNRKEYEICFTKEQALQTFSQIFNNKTGSEFWKNWEMTTSAPQDVKSIVVKFWTGRIADSDVEQYLLRFGEILNPVDKPLDQFGIWYGVRRYKIKLKKNPDGSIFQIPNSISMGPYNGTITYPGQTKRCFICNDSDHQAKDCEKTKCWKCGSFGHKGKSCRNTQVCNLCNETGHIYFQCPNSYSYKLRLPKNQKDIDQNATQNVHNTETKTNDKEDNNWEENKLHTSEDDSTSGSDSSSTDTSDSEDSEDSESSAESLIPEGRRKTPEVPAGSSGASPPSLSSVERRQASEFNALSAVEVGETRIGSTPEGGLQAPEEPTCSEGETGATQIISTPAGSLQGREETSHPAGESGTTRTIADNTGDTADTPTLSKELDAMARTVQTARKATGGKAPRKQLATKAACKSAPATGSVKKPHRYRPGTVALREIRRYQKSTELLIHKLPFQRLVREIAQDFKTELRFQSAAIGALQEASEAYLIGLFEDTNLCSILAKKVAIMPKDIQLARLIRGERA</sequence>
<keyword evidence="10" id="KW-0238">DNA-binding</keyword>
<keyword evidence="13" id="KW-0862">Zinc</keyword>
<dbReference type="InterPro" id="IPR036875">
    <property type="entry name" value="Znf_CCHC_sf"/>
</dbReference>
<evidence type="ECO:0000256" key="9">
    <source>
        <dbReference type="ARBA" id="ARBA00022990"/>
    </source>
</evidence>
<keyword evidence="12" id="KW-0544">Nucleosome core</keyword>
<evidence type="ECO:0000256" key="6">
    <source>
        <dbReference type="ARBA" id="ARBA00022454"/>
    </source>
</evidence>
<keyword evidence="7" id="KW-0488">Methylation</keyword>
<dbReference type="GeneID" id="108261536"/>
<evidence type="ECO:0000256" key="14">
    <source>
        <dbReference type="SAM" id="MobiDB-lite"/>
    </source>
</evidence>
<evidence type="ECO:0000259" key="15">
    <source>
        <dbReference type="PROSITE" id="PS50158"/>
    </source>
</evidence>
<dbReference type="InterPro" id="IPR001878">
    <property type="entry name" value="Znf_CCHC"/>
</dbReference>
<feature type="region of interest" description="Disordered" evidence="14">
    <location>
        <begin position="436"/>
        <end position="472"/>
    </location>
</feature>
<evidence type="ECO:0000256" key="5">
    <source>
        <dbReference type="ARBA" id="ARBA00011538"/>
    </source>
</evidence>
<dbReference type="OrthoDB" id="8913793at2759"/>
<comment type="subcellular location">
    <subcellularLocation>
        <location evidence="3">Chromosome</location>
    </subcellularLocation>
    <subcellularLocation>
        <location evidence="2">Nucleus</location>
    </subcellularLocation>
</comment>
<dbReference type="GO" id="GO:0046982">
    <property type="term" value="F:protein heterodimerization activity"/>
    <property type="evidence" value="ECO:0007669"/>
    <property type="project" value="InterPro"/>
</dbReference>
<dbReference type="PROSITE" id="PS00959">
    <property type="entry name" value="HISTONE_H3_2"/>
    <property type="match status" value="1"/>
</dbReference>
<evidence type="ECO:0000256" key="4">
    <source>
        <dbReference type="ARBA" id="ARBA00010343"/>
    </source>
</evidence>
<keyword evidence="6" id="KW-0158">Chromosome</keyword>
<dbReference type="Pfam" id="PF23058">
    <property type="entry name" value="RBD_ZCCHC3_2nd"/>
    <property type="match status" value="1"/>
</dbReference>
<dbReference type="GO" id="GO:0030527">
    <property type="term" value="F:structural constituent of chromatin"/>
    <property type="evidence" value="ECO:0007669"/>
    <property type="project" value="InterPro"/>
</dbReference>
<feature type="domain" description="CCHC-type" evidence="15">
    <location>
        <begin position="199"/>
        <end position="215"/>
    </location>
</feature>
<comment type="subunit">
    <text evidence="5">The nucleosome is a histone octamer containing two molecules each of H2A, H2B, H3 and H4 assembled in one H3-H4 heterotetramer and two H2A-H2B heterodimers. The octamer wraps approximately 147 bp of DNA.</text>
</comment>
<comment type="similarity">
    <text evidence="4">Belongs to the histone H3 family.</text>
</comment>
<evidence type="ECO:0000256" key="3">
    <source>
        <dbReference type="ARBA" id="ARBA00004286"/>
    </source>
</evidence>
<accession>A0A2D0QHN1</accession>
<feature type="compositionally biased region" description="Polar residues" evidence="14">
    <location>
        <begin position="380"/>
        <end position="390"/>
    </location>
</feature>
<dbReference type="PROSITE" id="PS50158">
    <property type="entry name" value="ZF_CCHC"/>
    <property type="match status" value="1"/>
</dbReference>
<feature type="compositionally biased region" description="Acidic residues" evidence="14">
    <location>
        <begin position="296"/>
        <end position="306"/>
    </location>
</feature>
<feature type="compositionally biased region" description="Polar residues" evidence="14">
    <location>
        <begin position="405"/>
        <end position="422"/>
    </location>
</feature>
<feature type="compositionally biased region" description="Low complexity" evidence="14">
    <location>
        <begin position="285"/>
        <end position="295"/>
    </location>
</feature>
<feature type="compositionally biased region" description="Basic and acidic residues" evidence="14">
    <location>
        <begin position="260"/>
        <end position="281"/>
    </location>
</feature>
<evidence type="ECO:0000256" key="11">
    <source>
        <dbReference type="ARBA" id="ARBA00023242"/>
    </source>
</evidence>
<protein>
    <submittedName>
        <fullName evidence="17">Histone H3.v1 isoform X1</fullName>
    </submittedName>
</protein>
<dbReference type="Gene3D" id="1.10.20.10">
    <property type="entry name" value="Histone, subunit A"/>
    <property type="match status" value="1"/>
</dbReference>
<dbReference type="InterPro" id="IPR000164">
    <property type="entry name" value="Histone_H3/CENP-A"/>
</dbReference>
<keyword evidence="11" id="KW-0539">Nucleus</keyword>
<evidence type="ECO:0000313" key="17">
    <source>
        <dbReference type="RefSeq" id="XP_017317877.3"/>
    </source>
</evidence>
<evidence type="ECO:0000256" key="13">
    <source>
        <dbReference type="PROSITE-ProRule" id="PRU00047"/>
    </source>
</evidence>
<dbReference type="SUPFAM" id="SSF57756">
    <property type="entry name" value="Retrovirus zinc finger-like domains"/>
    <property type="match status" value="1"/>
</dbReference>
<dbReference type="GO" id="GO:0008270">
    <property type="term" value="F:zinc ion binding"/>
    <property type="evidence" value="ECO:0007669"/>
    <property type="project" value="UniProtKB-KW"/>
</dbReference>
<dbReference type="RefSeq" id="XP_017317877.3">
    <property type="nucleotide sequence ID" value="XM_017462388.3"/>
</dbReference>
<dbReference type="InterPro" id="IPR057810">
    <property type="entry name" value="RBD_ZCCHC3_1st"/>
</dbReference>
<dbReference type="SMART" id="SM00343">
    <property type="entry name" value="ZnF_C2HC"/>
    <property type="match status" value="3"/>
</dbReference>
<dbReference type="AlphaFoldDB" id="A0A2D0QHN1"/>
<keyword evidence="8" id="KW-0597">Phosphoprotein</keyword>
<evidence type="ECO:0000256" key="7">
    <source>
        <dbReference type="ARBA" id="ARBA00022481"/>
    </source>
</evidence>
<keyword evidence="9" id="KW-0007">Acetylation</keyword>